<dbReference type="InParanoid" id="A0A1S0UCD3"/>
<dbReference type="EMBL" id="JH712066">
    <property type="protein sequence ID" value="EFO28445.1"/>
    <property type="molecule type" value="Genomic_DNA"/>
</dbReference>
<proteinExistence type="predicted"/>
<sequence length="52" mass="6121">MAAKEQCRTEHDNDLIVCHRYRLLHKICSGIDLLNHDEVAMKLEMKAKNNDR</sequence>
<evidence type="ECO:0000313" key="1">
    <source>
        <dbReference type="EMBL" id="EFO28445.1"/>
    </source>
</evidence>
<dbReference type="AlphaFoldDB" id="A0A1S0UCD3"/>
<gene>
    <name evidence="1" type="ORF">LOAG_00041</name>
</gene>
<dbReference type="CTD" id="9937409"/>
<dbReference type="GeneID" id="9937409"/>
<dbReference type="RefSeq" id="XP_003135630.1">
    <property type="nucleotide sequence ID" value="XM_003135582.1"/>
</dbReference>
<organism evidence="1">
    <name type="scientific">Loa loa</name>
    <name type="common">Eye worm</name>
    <name type="synonym">Filaria loa</name>
    <dbReference type="NCBI Taxonomy" id="7209"/>
    <lineage>
        <taxon>Eukaryota</taxon>
        <taxon>Metazoa</taxon>
        <taxon>Ecdysozoa</taxon>
        <taxon>Nematoda</taxon>
        <taxon>Chromadorea</taxon>
        <taxon>Rhabditida</taxon>
        <taxon>Spirurina</taxon>
        <taxon>Spiruromorpha</taxon>
        <taxon>Filarioidea</taxon>
        <taxon>Onchocercidae</taxon>
        <taxon>Loa</taxon>
    </lineage>
</organism>
<protein>
    <submittedName>
        <fullName evidence="1">Uncharacterized protein</fullName>
    </submittedName>
</protein>
<accession>A0A1S0UCD3</accession>
<name>A0A1S0UCD3_LOALO</name>
<reference evidence="1" key="1">
    <citation type="submission" date="2012-04" db="EMBL/GenBank/DDBJ databases">
        <title>The Genome Sequence of Loa loa.</title>
        <authorList>
            <consortium name="The Broad Institute Genome Sequencing Platform"/>
            <consortium name="Broad Institute Genome Sequencing Center for Infectious Disease"/>
            <person name="Nutman T.B."/>
            <person name="Fink D.L."/>
            <person name="Russ C."/>
            <person name="Young S."/>
            <person name="Zeng Q."/>
            <person name="Gargeya S."/>
            <person name="Alvarado L."/>
            <person name="Berlin A."/>
            <person name="Chapman S.B."/>
            <person name="Chen Z."/>
            <person name="Freedman E."/>
            <person name="Gellesch M."/>
            <person name="Goldberg J."/>
            <person name="Griggs A."/>
            <person name="Gujja S."/>
            <person name="Heilman E.R."/>
            <person name="Heiman D."/>
            <person name="Howarth C."/>
            <person name="Mehta T."/>
            <person name="Neiman D."/>
            <person name="Pearson M."/>
            <person name="Roberts A."/>
            <person name="Saif S."/>
            <person name="Shea T."/>
            <person name="Shenoy N."/>
            <person name="Sisk P."/>
            <person name="Stolte C."/>
            <person name="Sykes S."/>
            <person name="White J."/>
            <person name="Yandava C."/>
            <person name="Haas B."/>
            <person name="Henn M.R."/>
            <person name="Nusbaum C."/>
            <person name="Birren B."/>
        </authorList>
    </citation>
    <scope>NUCLEOTIDE SEQUENCE [LARGE SCALE GENOMIC DNA]</scope>
</reference>
<dbReference type="KEGG" id="loa:LOAG_00041"/>